<keyword evidence="1" id="KW-1133">Transmembrane helix</keyword>
<keyword evidence="1" id="KW-0472">Membrane</keyword>
<dbReference type="Proteomes" id="UP001280121">
    <property type="component" value="Unassembled WGS sequence"/>
</dbReference>
<sequence length="185" mass="19630">MGPRGPLGDGGAPGSFGGFCNTISSCLLCAVAGCYKTALAVQWARLVGLHLHNLVYIANFSIYLLRAGHPGGPPRRHQLPHSAPPHPCGINRHLDTANRRALTFAFVSLLIRWGFWGFQVRGRRQRQLGSHWSTVAAAARFVDSSDGCLRFVCCCWLLQDCFGGPMGPPGGPPGPPGPSGGPPPP</sequence>
<evidence type="ECO:0000256" key="1">
    <source>
        <dbReference type="SAM" id="Phobius"/>
    </source>
</evidence>
<organism evidence="2 3">
    <name type="scientific">Dipteronia dyeriana</name>
    <dbReference type="NCBI Taxonomy" id="168575"/>
    <lineage>
        <taxon>Eukaryota</taxon>
        <taxon>Viridiplantae</taxon>
        <taxon>Streptophyta</taxon>
        <taxon>Embryophyta</taxon>
        <taxon>Tracheophyta</taxon>
        <taxon>Spermatophyta</taxon>
        <taxon>Magnoliopsida</taxon>
        <taxon>eudicotyledons</taxon>
        <taxon>Gunneridae</taxon>
        <taxon>Pentapetalae</taxon>
        <taxon>rosids</taxon>
        <taxon>malvids</taxon>
        <taxon>Sapindales</taxon>
        <taxon>Sapindaceae</taxon>
        <taxon>Hippocastanoideae</taxon>
        <taxon>Acereae</taxon>
        <taxon>Dipteronia</taxon>
    </lineage>
</organism>
<protein>
    <submittedName>
        <fullName evidence="2">Uncharacterized protein</fullName>
    </submittedName>
</protein>
<reference evidence="2" key="1">
    <citation type="journal article" date="2023" name="Plant J.">
        <title>Genome sequences and population genomics provide insights into the demographic history, inbreeding, and mutation load of two 'living fossil' tree species of Dipteronia.</title>
        <authorList>
            <person name="Feng Y."/>
            <person name="Comes H.P."/>
            <person name="Chen J."/>
            <person name="Zhu S."/>
            <person name="Lu R."/>
            <person name="Zhang X."/>
            <person name="Li P."/>
            <person name="Qiu J."/>
            <person name="Olsen K.M."/>
            <person name="Qiu Y."/>
        </authorList>
    </citation>
    <scope>NUCLEOTIDE SEQUENCE</scope>
    <source>
        <strain evidence="2">KIB01</strain>
    </source>
</reference>
<keyword evidence="3" id="KW-1185">Reference proteome</keyword>
<accession>A0AAD9TK75</accession>
<feature type="transmembrane region" description="Helical" evidence="1">
    <location>
        <begin position="101"/>
        <end position="118"/>
    </location>
</feature>
<dbReference type="PROSITE" id="PS51257">
    <property type="entry name" value="PROKAR_LIPOPROTEIN"/>
    <property type="match status" value="1"/>
</dbReference>
<keyword evidence="1" id="KW-0812">Transmembrane</keyword>
<proteinExistence type="predicted"/>
<feature type="transmembrane region" description="Helical" evidence="1">
    <location>
        <begin position="47"/>
        <end position="65"/>
    </location>
</feature>
<feature type="transmembrane region" description="Helical" evidence="1">
    <location>
        <begin position="16"/>
        <end position="35"/>
    </location>
</feature>
<dbReference type="EMBL" id="JANJYI010000008">
    <property type="protein sequence ID" value="KAK2637644.1"/>
    <property type="molecule type" value="Genomic_DNA"/>
</dbReference>
<comment type="caution">
    <text evidence="2">The sequence shown here is derived from an EMBL/GenBank/DDBJ whole genome shotgun (WGS) entry which is preliminary data.</text>
</comment>
<evidence type="ECO:0000313" key="3">
    <source>
        <dbReference type="Proteomes" id="UP001280121"/>
    </source>
</evidence>
<gene>
    <name evidence="2" type="ORF">Ddye_025439</name>
</gene>
<name>A0AAD9TK75_9ROSI</name>
<evidence type="ECO:0000313" key="2">
    <source>
        <dbReference type="EMBL" id="KAK2637644.1"/>
    </source>
</evidence>
<dbReference type="AlphaFoldDB" id="A0AAD9TK75"/>